<keyword evidence="10" id="KW-1185">Reference proteome</keyword>
<evidence type="ECO:0000256" key="3">
    <source>
        <dbReference type="ARBA" id="ARBA00022692"/>
    </source>
</evidence>
<proteinExistence type="inferred from homology"/>
<protein>
    <submittedName>
        <fullName evidence="8">AGAP000948-PA-like protein</fullName>
    </submittedName>
    <submittedName>
        <fullName evidence="9">Protein YIPF</fullName>
    </submittedName>
</protein>
<evidence type="ECO:0000256" key="7">
    <source>
        <dbReference type="SAM" id="Phobius"/>
    </source>
</evidence>
<keyword evidence="3 7" id="KW-0812">Transmembrane</keyword>
<feature type="transmembrane region" description="Helical" evidence="7">
    <location>
        <begin position="136"/>
        <end position="158"/>
    </location>
</feature>
<sequence length="247" mass="26945">MDAPSAEKVDDGFPKSTFEGIRPHSRTEQPEPVACQLPSKLLPAATSPINGDPHVNSNKLASDVTECDEPPLLEELGIDPKQILENSLAFLNLFQPPDALIDTTAFLFKEPDLAGPISFCLTLAACLSISKSKTQFGYIYGLSTISVSVMFCFIWLMCNSLETHVTVTAVASVLGYSMLPIVALSMLNVFVTLNNFYGVLLAGAAMYLATNSSSRMFCLMTADPHQRYLIAYPCALMYALFSMLVFF</sequence>
<dbReference type="VEuPathDB" id="VectorBase:ASIC017141"/>
<dbReference type="GO" id="GO:0048280">
    <property type="term" value="P:vesicle fusion with Golgi apparatus"/>
    <property type="evidence" value="ECO:0007669"/>
    <property type="project" value="TreeGrafter"/>
</dbReference>
<evidence type="ECO:0000313" key="9">
    <source>
        <dbReference type="EnsemblMetazoa" id="ASIC017141-PA"/>
    </source>
</evidence>
<dbReference type="VEuPathDB" id="VectorBase:ASIS017117"/>
<dbReference type="PANTHER" id="PTHR21236:SF2">
    <property type="entry name" value="PROTEIN YIPF"/>
    <property type="match status" value="1"/>
</dbReference>
<dbReference type="GO" id="GO:0016020">
    <property type="term" value="C:membrane"/>
    <property type="evidence" value="ECO:0007669"/>
    <property type="project" value="UniProtKB-SubCell"/>
</dbReference>
<feature type="transmembrane region" description="Helical" evidence="7">
    <location>
        <begin position="189"/>
        <end position="209"/>
    </location>
</feature>
<dbReference type="GO" id="GO:0005802">
    <property type="term" value="C:trans-Golgi network"/>
    <property type="evidence" value="ECO:0007669"/>
    <property type="project" value="TreeGrafter"/>
</dbReference>
<evidence type="ECO:0000313" key="10">
    <source>
        <dbReference type="Proteomes" id="UP000030765"/>
    </source>
</evidence>
<evidence type="ECO:0000256" key="2">
    <source>
        <dbReference type="ARBA" id="ARBA00010596"/>
    </source>
</evidence>
<dbReference type="EMBL" id="KE525342">
    <property type="protein sequence ID" value="KFB48879.1"/>
    <property type="molecule type" value="Genomic_DNA"/>
</dbReference>
<dbReference type="OrthoDB" id="440385at2759"/>
<dbReference type="EMBL" id="ATLV01023318">
    <property type="status" value="NOT_ANNOTATED_CDS"/>
    <property type="molecule type" value="Genomic_DNA"/>
</dbReference>
<name>A0A084WF85_ANOSI</name>
<dbReference type="EnsemblMetazoa" id="ASIC017141-RA">
    <property type="protein sequence ID" value="ASIC017141-PA"/>
    <property type="gene ID" value="ASIC017141"/>
</dbReference>
<keyword evidence="5 7" id="KW-0472">Membrane</keyword>
<feature type="transmembrane region" description="Helical" evidence="7">
    <location>
        <begin position="229"/>
        <end position="246"/>
    </location>
</feature>
<evidence type="ECO:0000313" key="8">
    <source>
        <dbReference type="EMBL" id="KFB48879.1"/>
    </source>
</evidence>
<keyword evidence="4 7" id="KW-1133">Transmembrane helix</keyword>
<evidence type="ECO:0000256" key="5">
    <source>
        <dbReference type="ARBA" id="ARBA00023136"/>
    </source>
</evidence>
<organism evidence="8">
    <name type="scientific">Anopheles sinensis</name>
    <name type="common">Mosquito</name>
    <dbReference type="NCBI Taxonomy" id="74873"/>
    <lineage>
        <taxon>Eukaryota</taxon>
        <taxon>Metazoa</taxon>
        <taxon>Ecdysozoa</taxon>
        <taxon>Arthropoda</taxon>
        <taxon>Hexapoda</taxon>
        <taxon>Insecta</taxon>
        <taxon>Pterygota</taxon>
        <taxon>Neoptera</taxon>
        <taxon>Endopterygota</taxon>
        <taxon>Diptera</taxon>
        <taxon>Nematocera</taxon>
        <taxon>Culicoidea</taxon>
        <taxon>Culicidae</taxon>
        <taxon>Anophelinae</taxon>
        <taxon>Anopheles</taxon>
    </lineage>
</organism>
<dbReference type="STRING" id="74873.A0A084WF85"/>
<dbReference type="Proteomes" id="UP000030765">
    <property type="component" value="Unassembled WGS sequence"/>
</dbReference>
<evidence type="ECO:0000256" key="4">
    <source>
        <dbReference type="ARBA" id="ARBA00022989"/>
    </source>
</evidence>
<evidence type="ECO:0000256" key="6">
    <source>
        <dbReference type="SAM" id="MobiDB-lite"/>
    </source>
</evidence>
<feature type="region of interest" description="Disordered" evidence="6">
    <location>
        <begin position="1"/>
        <end position="32"/>
    </location>
</feature>
<comment type="subcellular location">
    <subcellularLocation>
        <location evidence="1">Membrane</location>
        <topology evidence="1">Multi-pass membrane protein</topology>
    </subcellularLocation>
</comment>
<feature type="transmembrane region" description="Helical" evidence="7">
    <location>
        <begin position="165"/>
        <end position="183"/>
    </location>
</feature>
<dbReference type="GO" id="GO:0006888">
    <property type="term" value="P:endoplasmic reticulum to Golgi vesicle-mediated transport"/>
    <property type="evidence" value="ECO:0007669"/>
    <property type="project" value="InterPro"/>
</dbReference>
<gene>
    <name evidence="8" type="ORF">ZHAS_00017141</name>
</gene>
<accession>A0A084WF85</accession>
<evidence type="ECO:0000256" key="1">
    <source>
        <dbReference type="ARBA" id="ARBA00004141"/>
    </source>
</evidence>
<feature type="compositionally biased region" description="Basic and acidic residues" evidence="6">
    <location>
        <begin position="1"/>
        <end position="13"/>
    </location>
</feature>
<dbReference type="OMA" id="GYTGQFF"/>
<dbReference type="PANTHER" id="PTHR21236">
    <property type="entry name" value="GOLGI MEMBRANE PROTEIN YIP1"/>
    <property type="match status" value="1"/>
</dbReference>
<dbReference type="InterPro" id="IPR045231">
    <property type="entry name" value="Yip1/4-like"/>
</dbReference>
<reference evidence="8 10" key="1">
    <citation type="journal article" date="2014" name="BMC Genomics">
        <title>Genome sequence of Anopheles sinensis provides insight into genetics basis of mosquito competence for malaria parasites.</title>
        <authorList>
            <person name="Zhou D."/>
            <person name="Zhang D."/>
            <person name="Ding G."/>
            <person name="Shi L."/>
            <person name="Hou Q."/>
            <person name="Ye Y."/>
            <person name="Xu Y."/>
            <person name="Zhou H."/>
            <person name="Xiong C."/>
            <person name="Li S."/>
            <person name="Yu J."/>
            <person name="Hong S."/>
            <person name="Yu X."/>
            <person name="Zou P."/>
            <person name="Chen C."/>
            <person name="Chang X."/>
            <person name="Wang W."/>
            <person name="Lv Y."/>
            <person name="Sun Y."/>
            <person name="Ma L."/>
            <person name="Shen B."/>
            <person name="Zhu C."/>
        </authorList>
    </citation>
    <scope>NUCLEOTIDE SEQUENCE [LARGE SCALE GENOMIC DNA]</scope>
</reference>
<reference evidence="9" key="2">
    <citation type="submission" date="2020-05" db="UniProtKB">
        <authorList>
            <consortium name="EnsemblMetazoa"/>
        </authorList>
    </citation>
    <scope>IDENTIFICATION</scope>
</reference>
<comment type="similarity">
    <text evidence="2">Belongs to the YIP1 family.</text>
</comment>
<dbReference type="AlphaFoldDB" id="A0A084WF85"/>